<gene>
    <name evidence="7" type="ORF">TCEB3V08_LOCUS8124</name>
</gene>
<evidence type="ECO:0000256" key="5">
    <source>
        <dbReference type="ARBA" id="ARBA00023136"/>
    </source>
</evidence>
<evidence type="ECO:0000256" key="1">
    <source>
        <dbReference type="ARBA" id="ARBA00004141"/>
    </source>
</evidence>
<dbReference type="AlphaFoldDB" id="A0A7R9H1J8"/>
<accession>A0A7R9H1J8</accession>
<sequence length="283" mass="31009">MATTKREYIFMTVLLSCASMVLLVTSLSTTSWVTANMVQTNEITSATLSHINYGLFEGSISRYVAINNPLTFSLTITCVMDLGVCAVSCMQNADDRKAEVRTLYNTGTYDESAMLRGCQGGSSLTPDGEQDNNTSNTSDRRFINAGIWVSSIIFLAAALFMSLVSAGFGVYNAAFNPIETYLAVPGLYIWNGIAACSNLLVLFLWGAQFAQVLVENVAYTEVIAGAFKNNTSSLGYSYWLVFVAFILHGVNIGLLLFRKYLIDHETPPETPKIEDNDGLIFIY</sequence>
<dbReference type="PANTHER" id="PTHR31548">
    <property type="entry name" value="CLARIN"/>
    <property type="match status" value="1"/>
</dbReference>
<evidence type="ECO:0000256" key="6">
    <source>
        <dbReference type="SAM" id="Phobius"/>
    </source>
</evidence>
<evidence type="ECO:0000256" key="4">
    <source>
        <dbReference type="ARBA" id="ARBA00022989"/>
    </source>
</evidence>
<keyword evidence="5 6" id="KW-0472">Membrane</keyword>
<evidence type="ECO:0000256" key="3">
    <source>
        <dbReference type="ARBA" id="ARBA00022692"/>
    </source>
</evidence>
<feature type="transmembrane region" description="Helical" evidence="6">
    <location>
        <begin position="236"/>
        <end position="257"/>
    </location>
</feature>
<feature type="transmembrane region" description="Helical" evidence="6">
    <location>
        <begin position="187"/>
        <end position="207"/>
    </location>
</feature>
<comment type="similarity">
    <text evidence="2">Belongs to the clarin family.</text>
</comment>
<comment type="subcellular location">
    <subcellularLocation>
        <location evidence="1">Membrane</location>
        <topology evidence="1">Multi-pass membrane protein</topology>
    </subcellularLocation>
</comment>
<dbReference type="InterPro" id="IPR026748">
    <property type="entry name" value="Clarin"/>
</dbReference>
<name>A0A7R9H1J8_TIMCR</name>
<protein>
    <recommendedName>
        <fullName evidence="8">Clarin-3</fullName>
    </recommendedName>
</protein>
<evidence type="ECO:0008006" key="8">
    <source>
        <dbReference type="Google" id="ProtNLM"/>
    </source>
</evidence>
<organism evidence="7">
    <name type="scientific">Timema cristinae</name>
    <name type="common">Walking stick</name>
    <dbReference type="NCBI Taxonomy" id="61476"/>
    <lineage>
        <taxon>Eukaryota</taxon>
        <taxon>Metazoa</taxon>
        <taxon>Ecdysozoa</taxon>
        <taxon>Arthropoda</taxon>
        <taxon>Hexapoda</taxon>
        <taxon>Insecta</taxon>
        <taxon>Pterygota</taxon>
        <taxon>Neoptera</taxon>
        <taxon>Polyneoptera</taxon>
        <taxon>Phasmatodea</taxon>
        <taxon>Timematodea</taxon>
        <taxon>Timematoidea</taxon>
        <taxon>Timematidae</taxon>
        <taxon>Timema</taxon>
    </lineage>
</organism>
<dbReference type="GO" id="GO:0007605">
    <property type="term" value="P:sensory perception of sound"/>
    <property type="evidence" value="ECO:0007669"/>
    <property type="project" value="UniProtKB-ARBA"/>
</dbReference>
<keyword evidence="3 6" id="KW-0812">Transmembrane</keyword>
<evidence type="ECO:0000256" key="2">
    <source>
        <dbReference type="ARBA" id="ARBA00005787"/>
    </source>
</evidence>
<evidence type="ECO:0000313" key="7">
    <source>
        <dbReference type="EMBL" id="CAD7405715.1"/>
    </source>
</evidence>
<feature type="transmembrane region" description="Helical" evidence="6">
    <location>
        <begin position="147"/>
        <end position="175"/>
    </location>
</feature>
<dbReference type="Gene3D" id="1.20.140.150">
    <property type="match status" value="1"/>
</dbReference>
<dbReference type="GO" id="GO:0016020">
    <property type="term" value="C:membrane"/>
    <property type="evidence" value="ECO:0007669"/>
    <property type="project" value="UniProtKB-SubCell"/>
</dbReference>
<keyword evidence="4 6" id="KW-1133">Transmembrane helix</keyword>
<dbReference type="PANTHER" id="PTHR31548:SF6">
    <property type="entry name" value="AGAP002756-PA"/>
    <property type="match status" value="1"/>
</dbReference>
<proteinExistence type="inferred from homology"/>
<reference evidence="7" key="1">
    <citation type="submission" date="2020-11" db="EMBL/GenBank/DDBJ databases">
        <authorList>
            <person name="Tran Van P."/>
        </authorList>
    </citation>
    <scope>NUCLEOTIDE SEQUENCE</scope>
</reference>
<dbReference type="EMBL" id="OC319543">
    <property type="protein sequence ID" value="CAD7405715.1"/>
    <property type="molecule type" value="Genomic_DNA"/>
</dbReference>